<comment type="caution">
    <text evidence="3">The sequence shown here is derived from an EMBL/GenBank/DDBJ whole genome shotgun (WGS) entry which is preliminary data.</text>
</comment>
<name>A0AAN8EFB2_9EURO</name>
<evidence type="ECO:0000256" key="2">
    <source>
        <dbReference type="SAM" id="MobiDB-lite"/>
    </source>
</evidence>
<dbReference type="Proteomes" id="UP001316803">
    <property type="component" value="Unassembled WGS sequence"/>
</dbReference>
<evidence type="ECO:0000313" key="3">
    <source>
        <dbReference type="EMBL" id="KAK5952795.1"/>
    </source>
</evidence>
<proteinExistence type="predicted"/>
<protein>
    <submittedName>
        <fullName evidence="3">Uncharacterized protein</fullName>
    </submittedName>
</protein>
<reference evidence="3 4" key="1">
    <citation type="submission" date="2022-12" db="EMBL/GenBank/DDBJ databases">
        <title>Genomic features and morphological characterization of a novel Knufia sp. strain isolated from spacecraft assembly facility.</title>
        <authorList>
            <person name="Teixeira M."/>
            <person name="Chander A.M."/>
            <person name="Stajich J.E."/>
            <person name="Venkateswaran K."/>
        </authorList>
    </citation>
    <scope>NUCLEOTIDE SEQUENCE [LARGE SCALE GENOMIC DNA]</scope>
    <source>
        <strain evidence="3 4">FJI-L2-BK-P2</strain>
    </source>
</reference>
<feature type="coiled-coil region" evidence="1">
    <location>
        <begin position="142"/>
        <end position="202"/>
    </location>
</feature>
<sequence>MSRLIITTRTSIPDMSDLQLPSPAYNTPDIPDLQLPAPYLDISDIPALHLPSPALSALPHLELPPPALPPPTTPSDKVIAPHFHLNYPSRMQRNQINSMSQQPAERASQGFPPLTPATLFDQDLYDDDAHHLHGRPILQAQLVTLLDRIEATEQNRLKIQERALVSLNQGRPTKARGLVNLAAKELVDIDGLQARLDELKERLGCTAGNLDWYSEAMTSRPVQSAQETLTIYASEGGVSTTIANDVDYDLPTESERDPVTDYTPEDLAMFLSESDMALADRLWLDRSSDSSYQCPSELEQGNACYLLVSG</sequence>
<dbReference type="AlphaFoldDB" id="A0AAN8EFB2"/>
<keyword evidence="1" id="KW-0175">Coiled coil</keyword>
<evidence type="ECO:0000256" key="1">
    <source>
        <dbReference type="SAM" id="Coils"/>
    </source>
</evidence>
<dbReference type="EMBL" id="JAKLMC020000013">
    <property type="protein sequence ID" value="KAK5952795.1"/>
    <property type="molecule type" value="Genomic_DNA"/>
</dbReference>
<keyword evidence="4" id="KW-1185">Reference proteome</keyword>
<gene>
    <name evidence="3" type="ORF">OHC33_005914</name>
</gene>
<accession>A0AAN8EFB2</accession>
<organism evidence="3 4">
    <name type="scientific">Knufia fluminis</name>
    <dbReference type="NCBI Taxonomy" id="191047"/>
    <lineage>
        <taxon>Eukaryota</taxon>
        <taxon>Fungi</taxon>
        <taxon>Dikarya</taxon>
        <taxon>Ascomycota</taxon>
        <taxon>Pezizomycotina</taxon>
        <taxon>Eurotiomycetes</taxon>
        <taxon>Chaetothyriomycetidae</taxon>
        <taxon>Chaetothyriales</taxon>
        <taxon>Trichomeriaceae</taxon>
        <taxon>Knufia</taxon>
    </lineage>
</organism>
<evidence type="ECO:0000313" key="4">
    <source>
        <dbReference type="Proteomes" id="UP001316803"/>
    </source>
</evidence>
<feature type="region of interest" description="Disordered" evidence="2">
    <location>
        <begin position="95"/>
        <end position="119"/>
    </location>
</feature>